<dbReference type="SUPFAM" id="SSF52743">
    <property type="entry name" value="Subtilisin-like"/>
    <property type="match status" value="1"/>
</dbReference>
<dbReference type="PROSITE" id="PS00138">
    <property type="entry name" value="SUBTILASE_SER"/>
    <property type="match status" value="1"/>
</dbReference>
<dbReference type="Gene3D" id="2.60.120.380">
    <property type="match status" value="4"/>
</dbReference>
<proteinExistence type="inferred from homology"/>
<dbReference type="Proteomes" id="UP000015500">
    <property type="component" value="Chromosome"/>
</dbReference>
<feature type="domain" description="Fervidolysin-like N-terminal prodomain" evidence="12">
    <location>
        <begin position="59"/>
        <end position="130"/>
    </location>
</feature>
<evidence type="ECO:0000256" key="3">
    <source>
        <dbReference type="ARBA" id="ARBA00022723"/>
    </source>
</evidence>
<feature type="chain" id="PRO_5004535802" evidence="10">
    <location>
        <begin position="33"/>
        <end position="1214"/>
    </location>
</feature>
<keyword evidence="3" id="KW-0479">Metal-binding</keyword>
<evidence type="ECO:0000256" key="7">
    <source>
        <dbReference type="PROSITE-ProRule" id="PRU01240"/>
    </source>
</evidence>
<protein>
    <submittedName>
        <fullName evidence="13">Uncharacterized protein</fullName>
    </submittedName>
</protein>
<dbReference type="KEGG" id="gjf:M493_16485"/>
<dbReference type="EMBL" id="CP006254">
    <property type="protein sequence ID" value="AGT33511.1"/>
    <property type="molecule type" value="Genomic_DNA"/>
</dbReference>
<feature type="active site" description="Charge relay system" evidence="6 7">
    <location>
        <position position="211"/>
    </location>
</feature>
<dbReference type="AlphaFoldDB" id="S6A3Y1"/>
<keyword evidence="5 7" id="KW-0720">Serine protease</keyword>
<evidence type="ECO:0000256" key="10">
    <source>
        <dbReference type="SAM" id="SignalP"/>
    </source>
</evidence>
<dbReference type="HOGENOM" id="CLU_273711_0_0_9"/>
<dbReference type="RefSeq" id="WP_020961296.1">
    <property type="nucleotide sequence ID" value="NC_022080.4"/>
</dbReference>
<dbReference type="Gene3D" id="3.40.50.200">
    <property type="entry name" value="Peptidase S8/S53 domain"/>
    <property type="match status" value="1"/>
</dbReference>
<organism evidence="13 14">
    <name type="scientific">Geobacillus genomosp. 3</name>
    <dbReference type="NCBI Taxonomy" id="1921421"/>
    <lineage>
        <taxon>Bacteria</taxon>
        <taxon>Bacillati</taxon>
        <taxon>Bacillota</taxon>
        <taxon>Bacilli</taxon>
        <taxon>Bacillales</taxon>
        <taxon>Anoxybacillaceae</taxon>
        <taxon>Geobacillus</taxon>
    </lineage>
</organism>
<feature type="compositionally biased region" description="Polar residues" evidence="9">
    <location>
        <begin position="676"/>
        <end position="685"/>
    </location>
</feature>
<evidence type="ECO:0000259" key="12">
    <source>
        <dbReference type="Pfam" id="PF22148"/>
    </source>
</evidence>
<dbReference type="InterPro" id="IPR023827">
    <property type="entry name" value="Peptidase_S8_Asp-AS"/>
</dbReference>
<feature type="active site" description="Charge relay system" evidence="6 7">
    <location>
        <position position="179"/>
    </location>
</feature>
<feature type="compositionally biased region" description="Basic and acidic residues" evidence="9">
    <location>
        <begin position="605"/>
        <end position="621"/>
    </location>
</feature>
<feature type="domain" description="Peptidase S8/S53" evidence="11">
    <location>
        <begin position="173"/>
        <end position="417"/>
    </location>
</feature>
<dbReference type="Pfam" id="PF22148">
    <property type="entry name" value="Fervidolysin_NPro-like"/>
    <property type="match status" value="1"/>
</dbReference>
<evidence type="ECO:0000256" key="6">
    <source>
        <dbReference type="PIRSR" id="PIRSR615500-1"/>
    </source>
</evidence>
<gene>
    <name evidence="13" type="ORF">M493_16485</name>
</gene>
<dbReference type="InterPro" id="IPR034202">
    <property type="entry name" value="Subtilisin_Carlsberg-like"/>
</dbReference>
<evidence type="ECO:0000256" key="5">
    <source>
        <dbReference type="ARBA" id="ARBA00022825"/>
    </source>
</evidence>
<accession>S6A3Y1</accession>
<dbReference type="GO" id="GO:0004252">
    <property type="term" value="F:serine-type endopeptidase activity"/>
    <property type="evidence" value="ECO:0007669"/>
    <property type="project" value="UniProtKB-UniRule"/>
</dbReference>
<evidence type="ECO:0000313" key="14">
    <source>
        <dbReference type="Proteomes" id="UP000015500"/>
    </source>
</evidence>
<dbReference type="STRING" id="1921421.M493_16485"/>
<evidence type="ECO:0000256" key="9">
    <source>
        <dbReference type="SAM" id="MobiDB-lite"/>
    </source>
</evidence>
<evidence type="ECO:0000256" key="8">
    <source>
        <dbReference type="RuleBase" id="RU003355"/>
    </source>
</evidence>
<dbReference type="PATRIC" id="fig|1345697.3.peg.3245"/>
<dbReference type="InterPro" id="IPR036852">
    <property type="entry name" value="Peptidase_S8/S53_dom_sf"/>
</dbReference>
<feature type="region of interest" description="Disordered" evidence="9">
    <location>
        <begin position="586"/>
        <end position="640"/>
    </location>
</feature>
<evidence type="ECO:0000256" key="1">
    <source>
        <dbReference type="ARBA" id="ARBA00011073"/>
    </source>
</evidence>
<dbReference type="InterPro" id="IPR000209">
    <property type="entry name" value="Peptidase_S8/S53_dom"/>
</dbReference>
<name>S6A3Y1_GEOG3</name>
<dbReference type="GO" id="GO:0006508">
    <property type="term" value="P:proteolysis"/>
    <property type="evidence" value="ECO:0007669"/>
    <property type="project" value="UniProtKB-KW"/>
</dbReference>
<sequence length="1214" mass="131811">MQLSHCFRTLLSLGMAASLAFFGSGPPLTASAAVTKNETTVASLLDRLGLSEQSGKFQAAAPNKKQPPPAFSDNELIIKYRQPLSAKEHEQAGGKLLKRIASLHYDIVQLTRNTNIDEAMRRYAKNGHVVSVSRSARFVPLSVLSGDPKHDRAYYLTALHIEQALALAGPHPVKIAVVDTGVDARHPELAGQVIANYNVMNPLQKGAADVHGTHVAGIIAGKKDNGIGAHGVFPGARLISIDVFNRSFFSSDYVVAEGILEAIRQKAQVINLSLGSSVSSPIVEEAIRKALAANITVVAAAGNSGTSMYEYPAAYKGVIGVGAVNDRRQLADFSTYGPTVDVVAPGEDIYSSVYDVDKKSTFAELSGTSMAAPMVTAVAAMLLSKHPNLTPYEIHYILNKTASDLGKKGYDLQYGYGLVNPVAALRFDLKHIPAPPSATGTKVLQKAKRLTMDRATTQTGTITQLGETDWYALSVRKGDYIQAKVSGAADYDYQFDLLFFQNGQSAPTVSVPVNDAGQGGEEGDLFMAPADGTVAIGVKDALGNYNENGSSKYTLFVGRETAPLDDGNTVEQPFVIHSLPYHSRQQHGPLFFTNEPPSPVQNEPNEEKTESKAKAGEKEAPSQHPTTLPGDSDYFSFSLPVSDEPADQTVHISLSGVAGIDSAINVYVMEPKDPNSENGGDTPSSDEPPAPETKPAMNQWPIDSANMNGYGQGEELTFTATPGMNYIIEVTNKPISDPALLPLANEMRIDLNRNFSSHLPYELTVDAATLPADEDGFPMASGQLEEEVKNGNMEAYRTKKEELQKRWQQMASGLVAFYGDEDWSKAVRQAARPYENGQTANGYFQYSGDEDWFAFAPKQDGVYEFRFAADHQHDVPMATIFVYSEKEKTFNYIGSNASYDGFNFKPNARLAIGLKKGKTYYIQLNDKTYRPSVKAYALTSALLASHINDRFENNDDFDAATTIGLKAITGNFAAAQDLDTYYFEPKKNGLYGFAVTPTAIPSRYASLPAELKGPIDPVIIVVEDTNKNKRLDPEEEGRTWLIDSGLDNEEERGALRADQTKGYFLVTADFYGHTSVTPYVLSLAAADRPDEDRGSVVRRGVPSKPLALRTPKSGTWYNSGYMNASTAQGDADYYALTVRTAATYTLQLHVPSDLDGVLAVYNANGKLIAKGDYYPKGDDEYMTVKLAKGAYFIKVEDAFGNASASPYKLVIRKP</sequence>
<evidence type="ECO:0000256" key="4">
    <source>
        <dbReference type="ARBA" id="ARBA00022801"/>
    </source>
</evidence>
<dbReference type="InterPro" id="IPR022398">
    <property type="entry name" value="Peptidase_S8_His-AS"/>
</dbReference>
<evidence type="ECO:0000259" key="11">
    <source>
        <dbReference type="Pfam" id="PF00082"/>
    </source>
</evidence>
<dbReference type="PROSITE" id="PS00137">
    <property type="entry name" value="SUBTILASE_HIS"/>
    <property type="match status" value="1"/>
</dbReference>
<dbReference type="InterPro" id="IPR050131">
    <property type="entry name" value="Peptidase_S8_subtilisin-like"/>
</dbReference>
<dbReference type="PRINTS" id="PR00723">
    <property type="entry name" value="SUBTILISIN"/>
</dbReference>
<feature type="region of interest" description="Disordered" evidence="9">
    <location>
        <begin position="670"/>
        <end position="700"/>
    </location>
</feature>
<dbReference type="GO" id="GO:0046872">
    <property type="term" value="F:metal ion binding"/>
    <property type="evidence" value="ECO:0007669"/>
    <property type="project" value="UniProtKB-KW"/>
</dbReference>
<dbReference type="InterPro" id="IPR015500">
    <property type="entry name" value="Peptidase_S8_subtilisin-rel"/>
</dbReference>
<reference evidence="13 14" key="1">
    <citation type="journal article" date="2014" name="Genome Announc.">
        <title>Complete Genome Sequence of the Thermophilic Polychlorinated Biphenyl Degrader Geobacillus sp. Strain JF8 (NBRC 109937).</title>
        <authorList>
            <person name="Shintani M."/>
            <person name="Ohtsubo Y."/>
            <person name="Fukuda K."/>
            <person name="Hosoyama A."/>
            <person name="Ohji S."/>
            <person name="Yamazoe A."/>
            <person name="Fujita N."/>
            <person name="Nagata Y."/>
            <person name="Tsuda M."/>
            <person name="Hatta T."/>
            <person name="Kimbara K."/>
        </authorList>
    </citation>
    <scope>NUCLEOTIDE SEQUENCE [LARGE SCALE GENOMIC DNA]</scope>
    <source>
        <strain evidence="13 14">JF8</strain>
    </source>
</reference>
<feature type="active site" description="Charge relay system" evidence="6 7">
    <location>
        <position position="369"/>
    </location>
</feature>
<keyword evidence="10" id="KW-0732">Signal</keyword>
<dbReference type="PANTHER" id="PTHR43806">
    <property type="entry name" value="PEPTIDASE S8"/>
    <property type="match status" value="1"/>
</dbReference>
<dbReference type="CDD" id="cd07477">
    <property type="entry name" value="Peptidases_S8_Subtilisin_subset"/>
    <property type="match status" value="1"/>
</dbReference>
<dbReference type="InterPro" id="IPR054399">
    <property type="entry name" value="Fervidolysin-like_N_prodom"/>
</dbReference>
<keyword evidence="4 7" id="KW-0378">Hydrolase</keyword>
<comment type="similarity">
    <text evidence="1 7 8">Belongs to the peptidase S8 family.</text>
</comment>
<keyword evidence="2 7" id="KW-0645">Protease</keyword>
<dbReference type="InterPro" id="IPR023828">
    <property type="entry name" value="Peptidase_S8_Ser-AS"/>
</dbReference>
<evidence type="ECO:0000313" key="13">
    <source>
        <dbReference type="EMBL" id="AGT33511.1"/>
    </source>
</evidence>
<dbReference type="Pfam" id="PF00082">
    <property type="entry name" value="Peptidase_S8"/>
    <property type="match status" value="1"/>
</dbReference>
<feature type="signal peptide" evidence="10">
    <location>
        <begin position="1"/>
        <end position="32"/>
    </location>
</feature>
<dbReference type="PANTHER" id="PTHR43806:SF11">
    <property type="entry name" value="CEREVISIN-RELATED"/>
    <property type="match status" value="1"/>
</dbReference>
<evidence type="ECO:0000256" key="2">
    <source>
        <dbReference type="ARBA" id="ARBA00022670"/>
    </source>
</evidence>
<dbReference type="PROSITE" id="PS00136">
    <property type="entry name" value="SUBTILASE_ASP"/>
    <property type="match status" value="1"/>
</dbReference>
<dbReference type="PROSITE" id="PS51892">
    <property type="entry name" value="SUBTILASE"/>
    <property type="match status" value="1"/>
</dbReference>
<keyword evidence="14" id="KW-1185">Reference proteome</keyword>